<gene>
    <name evidence="1" type="ORF">SK128_020388</name>
</gene>
<reference evidence="1 2" key="1">
    <citation type="submission" date="2023-11" db="EMBL/GenBank/DDBJ databases">
        <title>Halocaridina rubra genome assembly.</title>
        <authorList>
            <person name="Smith C."/>
        </authorList>
    </citation>
    <scope>NUCLEOTIDE SEQUENCE [LARGE SCALE GENOMIC DNA]</scope>
    <source>
        <strain evidence="1">EP-1</strain>
        <tissue evidence="1">Whole</tissue>
    </source>
</reference>
<dbReference type="EMBL" id="JAXCGZ010008356">
    <property type="protein sequence ID" value="KAK7077725.1"/>
    <property type="molecule type" value="Genomic_DNA"/>
</dbReference>
<evidence type="ECO:0000313" key="2">
    <source>
        <dbReference type="Proteomes" id="UP001381693"/>
    </source>
</evidence>
<dbReference type="Proteomes" id="UP001381693">
    <property type="component" value="Unassembled WGS sequence"/>
</dbReference>
<dbReference type="AlphaFoldDB" id="A0AAN9AAA3"/>
<keyword evidence="2" id="KW-1185">Reference proteome</keyword>
<name>A0AAN9AAA3_HALRR</name>
<proteinExistence type="predicted"/>
<dbReference type="PANTHER" id="PTHR47018">
    <property type="entry name" value="CXC DOMAIN-CONTAINING PROTEIN-RELATED"/>
    <property type="match status" value="1"/>
</dbReference>
<dbReference type="PANTHER" id="PTHR47018:SF3">
    <property type="entry name" value="MYCBP-ASSOCIATED PROTEIN"/>
    <property type="match status" value="1"/>
</dbReference>
<protein>
    <submittedName>
        <fullName evidence="1">Uncharacterized protein</fullName>
    </submittedName>
</protein>
<evidence type="ECO:0000313" key="1">
    <source>
        <dbReference type="EMBL" id="KAK7077725.1"/>
    </source>
</evidence>
<accession>A0AAN9AAA3</accession>
<sequence>MNYVKDTHISFFLKNKSVTTHPITSYKKHIKNILLENVPGINFAKRGPKPEIVFSTVTKEKLKTQMHEDFRVLDEMEAVLKASQIIRREITETVEWQFTGSFVDFNTPMKLQQFLKWVISGPHMHLSVTRETEIEKSSRNLAQQIISSFRQGNSFLECDMSNLVTFAVTPDNVCKNIEKLDKLGREALEKFVSTLMVKQSVNFWDAQKKNNWSYFKDVGATVQIKVKGQLVSIKQEKSLLSQLLFLCKTRNDFVAEDAIAEFEFSVAPPSNFHPDRSMIMLSDKSKLVSAVMNIPLPEDPAISEPESDAPSVLIIDSMCMVNIVPKTLKCQMPCTLQRSLLTLWLT</sequence>
<comment type="caution">
    <text evidence="1">The sequence shown here is derived from an EMBL/GenBank/DDBJ whole genome shotgun (WGS) entry which is preliminary data.</text>
</comment>
<organism evidence="1 2">
    <name type="scientific">Halocaridina rubra</name>
    <name type="common">Hawaiian red shrimp</name>
    <dbReference type="NCBI Taxonomy" id="373956"/>
    <lineage>
        <taxon>Eukaryota</taxon>
        <taxon>Metazoa</taxon>
        <taxon>Ecdysozoa</taxon>
        <taxon>Arthropoda</taxon>
        <taxon>Crustacea</taxon>
        <taxon>Multicrustacea</taxon>
        <taxon>Malacostraca</taxon>
        <taxon>Eumalacostraca</taxon>
        <taxon>Eucarida</taxon>
        <taxon>Decapoda</taxon>
        <taxon>Pleocyemata</taxon>
        <taxon>Caridea</taxon>
        <taxon>Atyoidea</taxon>
        <taxon>Atyidae</taxon>
        <taxon>Halocaridina</taxon>
    </lineage>
</organism>